<dbReference type="Proteomes" id="UP001396334">
    <property type="component" value="Unassembled WGS sequence"/>
</dbReference>
<accession>A0ABR2P171</accession>
<feature type="region of interest" description="Disordered" evidence="1">
    <location>
        <begin position="155"/>
        <end position="181"/>
    </location>
</feature>
<dbReference type="PANTHER" id="PTHR12601">
    <property type="entry name" value="EUKARYOTIC TRANSLATION INITIATION FACTOR 3 SUBUNIT EIF-3"/>
    <property type="match status" value="1"/>
</dbReference>
<reference evidence="2 3" key="1">
    <citation type="journal article" date="2024" name="G3 (Bethesda)">
        <title>Genome assembly of Hibiscus sabdariffa L. provides insights into metabolisms of medicinal natural products.</title>
        <authorList>
            <person name="Kim T."/>
        </authorList>
    </citation>
    <scope>NUCLEOTIDE SEQUENCE [LARGE SCALE GENOMIC DNA]</scope>
    <source>
        <strain evidence="2">TK-2024</strain>
        <tissue evidence="2">Old leaves</tissue>
    </source>
</reference>
<feature type="region of interest" description="Disordered" evidence="1">
    <location>
        <begin position="252"/>
        <end position="297"/>
    </location>
</feature>
<dbReference type="PANTHER" id="PTHR12601:SF17">
    <property type="entry name" value="PROTEIN REDUCED CHLOROPLAST COVERAGE 1"/>
    <property type="match status" value="1"/>
</dbReference>
<feature type="compositionally biased region" description="Polar residues" evidence="1">
    <location>
        <begin position="271"/>
        <end position="282"/>
    </location>
</feature>
<proteinExistence type="predicted"/>
<dbReference type="EMBL" id="JBBPBN010000086">
    <property type="protein sequence ID" value="KAK8982066.1"/>
    <property type="molecule type" value="Genomic_DNA"/>
</dbReference>
<feature type="region of interest" description="Disordered" evidence="1">
    <location>
        <begin position="699"/>
        <end position="724"/>
    </location>
</feature>
<evidence type="ECO:0000313" key="3">
    <source>
        <dbReference type="Proteomes" id="UP001396334"/>
    </source>
</evidence>
<comment type="caution">
    <text evidence="2">The sequence shown here is derived from an EMBL/GenBank/DDBJ whole genome shotgun (WGS) entry which is preliminary data.</text>
</comment>
<protein>
    <submittedName>
        <fullName evidence="2">Uncharacterized protein</fullName>
    </submittedName>
</protein>
<keyword evidence="3" id="KW-1185">Reference proteome</keyword>
<feature type="compositionally biased region" description="Polar residues" evidence="1">
    <location>
        <begin position="699"/>
        <end position="712"/>
    </location>
</feature>
<feature type="region of interest" description="Disordered" evidence="1">
    <location>
        <begin position="81"/>
        <end position="134"/>
    </location>
</feature>
<feature type="compositionally biased region" description="Basic and acidic residues" evidence="1">
    <location>
        <begin position="97"/>
        <end position="121"/>
    </location>
</feature>
<evidence type="ECO:0000313" key="2">
    <source>
        <dbReference type="EMBL" id="KAK8982066.1"/>
    </source>
</evidence>
<evidence type="ECO:0000256" key="1">
    <source>
        <dbReference type="SAM" id="MobiDB-lite"/>
    </source>
</evidence>
<feature type="compositionally biased region" description="Basic residues" evidence="1">
    <location>
        <begin position="81"/>
        <end position="91"/>
    </location>
</feature>
<gene>
    <name evidence="2" type="ORF">V6N11_037243</name>
</gene>
<name>A0ABR2P171_9ROSI</name>
<sequence>MPSSSALELSVVTTPMDAASWLEYFESKAFEQQEAARHRTKKPYASIASKGHLSVSDLLDYINPNHDAKGRDIAAGKRRSYVMKEKGKHHSQSSEGSSKEAAKEDSDEEKRLSEQEDKPDANQKTSSLPLQPHAPVAEETTEAKLNIDNHIHSELHDEEGDDGWQPVQRPRASASLGGRRLKQRRATIAKVFSYQKKNVDSDVESPLVRAAHQNRCYFLKKRTISHGAYTDQHAQGSKLGWGIIKTATCRIKSTPSSESSSEISGNGGEVPSSSGGSASTLAPNDLRPTKNSILSLGKSPSYKEVTLAPAGSISKLHMRPESDFPDKPDLNVENHQEEISKMDNFDQLTTGTENVFEENNEDSLLDSIDSSKEEVDVDVAAIRETKTPAVMEDKSSLVVSERVEGQELEAGRDEAHEVVQDGTLINGMPSSIDSPEKEFCEKDLSTSFEPHSVSSSILQGVEEWKDKPLDLNSGISQGFASKLSASATPFTPSTPIPHFATRPVYMALPPGPRPVPAIAPWPVNMPSHPASPHVLQNPICSSSHHPYPSPPPTPNLMQPLPFMYPPYTQTQPVPTTTFLVTSSAFHPSQFSWQYNVNHSELEFIPGAVWPGHPLDFSIPSWIVEPITDQILESKIQGDDSNPSSGSMLEVDIDNVGEANKEFNISAPEAINSANEVASSGLESLHENGHLNQCILDNSGNKPSLYNSPNKNAGGSAERKSDDERTFSILIRGRRTRKHKLRMPISLLSRPYGSKSFKVIYNRVIRGSEAPKSTGLYTSDNFPANAP</sequence>
<dbReference type="InterPro" id="IPR027523">
    <property type="entry name" value="CLU_prot"/>
</dbReference>
<organism evidence="2 3">
    <name type="scientific">Hibiscus sabdariffa</name>
    <name type="common">roselle</name>
    <dbReference type="NCBI Taxonomy" id="183260"/>
    <lineage>
        <taxon>Eukaryota</taxon>
        <taxon>Viridiplantae</taxon>
        <taxon>Streptophyta</taxon>
        <taxon>Embryophyta</taxon>
        <taxon>Tracheophyta</taxon>
        <taxon>Spermatophyta</taxon>
        <taxon>Magnoliopsida</taxon>
        <taxon>eudicotyledons</taxon>
        <taxon>Gunneridae</taxon>
        <taxon>Pentapetalae</taxon>
        <taxon>rosids</taxon>
        <taxon>malvids</taxon>
        <taxon>Malvales</taxon>
        <taxon>Malvaceae</taxon>
        <taxon>Malvoideae</taxon>
        <taxon>Hibiscus</taxon>
    </lineage>
</organism>